<keyword evidence="7" id="KW-1185">Reference proteome</keyword>
<dbReference type="InterPro" id="IPR005479">
    <property type="entry name" value="CPAse_ATP-bd"/>
</dbReference>
<dbReference type="PANTHER" id="PTHR43585">
    <property type="entry name" value="FUMIPYRROLE BIOSYNTHESIS PROTEIN C"/>
    <property type="match status" value="1"/>
</dbReference>
<dbReference type="InterPro" id="IPR013815">
    <property type="entry name" value="ATP_grasp_subdomain_1"/>
</dbReference>
<evidence type="ECO:0000256" key="4">
    <source>
        <dbReference type="PROSITE-ProRule" id="PRU00409"/>
    </source>
</evidence>
<comment type="caution">
    <text evidence="6">The sequence shown here is derived from an EMBL/GenBank/DDBJ whole genome shotgun (WGS) entry which is preliminary data.</text>
</comment>
<dbReference type="InterPro" id="IPR052032">
    <property type="entry name" value="ATP-dep_AA_Ligase"/>
</dbReference>
<dbReference type="SUPFAM" id="SSF56059">
    <property type="entry name" value="Glutathione synthetase ATP-binding domain-like"/>
    <property type="match status" value="1"/>
</dbReference>
<keyword evidence="1" id="KW-0436">Ligase</keyword>
<proteinExistence type="predicted"/>
<evidence type="ECO:0000259" key="5">
    <source>
        <dbReference type="PROSITE" id="PS50975"/>
    </source>
</evidence>
<protein>
    <recommendedName>
        <fullName evidence="5">ATP-grasp domain-containing protein</fullName>
    </recommendedName>
</protein>
<keyword evidence="3 4" id="KW-0067">ATP-binding</keyword>
<dbReference type="PANTHER" id="PTHR43585:SF2">
    <property type="entry name" value="ATP-GRASP ENZYME FSQD"/>
    <property type="match status" value="1"/>
</dbReference>
<keyword evidence="2 4" id="KW-0547">Nucleotide-binding</keyword>
<sequence>MSVPRVLILDGLWNKTLAAVRALGLRGFHVAVGEWTRFATALFSNYCSKRLIYPSPKERPAKFLDWLEGELKKNHYDVLMPMEFTTQTLVTSQIERLSKYCRIPFAGVDLALRLHNKAFLMRYAREKGFDIPKTYIIDDLNQLEALTAELPYPVVIKPQMSSGARGIKYVNRKEDFVKLYERVHKQYEFPIVQEFIPDGGDAMGVCLLLNNDSDVRASFVYKRLREYPVRGGPSTLRASIKRDDVRYIAESLLRYFKWTGVAHVEFRVDPRDGTPKLLEINPRFWGSLQLAINAGVDFPYLLYKLAMDGDIDPVNDYKTGVMCRWIIPGDIMHFITNPNRFHMKPGFFDTKIKDDLLSLKDPLPVIGRLSSVITLLYDKEMQDIFLRR</sequence>
<feature type="domain" description="ATP-grasp" evidence="5">
    <location>
        <begin position="121"/>
        <end position="307"/>
    </location>
</feature>
<evidence type="ECO:0000256" key="1">
    <source>
        <dbReference type="ARBA" id="ARBA00022598"/>
    </source>
</evidence>
<reference evidence="6 7" key="1">
    <citation type="submission" date="2015-11" db="EMBL/GenBank/DDBJ databases">
        <authorList>
            <person name="Lin W."/>
        </authorList>
    </citation>
    <scope>NUCLEOTIDE SEQUENCE [LARGE SCALE GENOMIC DNA]</scope>
    <source>
        <strain evidence="6 7">HCH-1</strain>
    </source>
</reference>
<dbReference type="Pfam" id="PF15632">
    <property type="entry name" value="ATPgrasp_Ter"/>
    <property type="match status" value="1"/>
</dbReference>
<evidence type="ECO:0000313" key="7">
    <source>
        <dbReference type="Proteomes" id="UP000060487"/>
    </source>
</evidence>
<dbReference type="InterPro" id="IPR011761">
    <property type="entry name" value="ATP-grasp"/>
</dbReference>
<dbReference type="Proteomes" id="UP000060487">
    <property type="component" value="Unassembled WGS sequence"/>
</dbReference>
<name>A0ABR5SCW0_9BACT</name>
<dbReference type="EMBL" id="LNQR01000131">
    <property type="protein sequence ID" value="KWT75270.1"/>
    <property type="molecule type" value="Genomic_DNA"/>
</dbReference>
<organism evidence="6 7">
    <name type="scientific">Candidatus Magnetominusculus xianensis</name>
    <dbReference type="NCBI Taxonomy" id="1748249"/>
    <lineage>
        <taxon>Bacteria</taxon>
        <taxon>Pseudomonadati</taxon>
        <taxon>Nitrospirota</taxon>
        <taxon>Nitrospiria</taxon>
        <taxon>Nitrospirales</taxon>
        <taxon>Nitrospiraceae</taxon>
        <taxon>Candidatus Magnetominusculus</taxon>
    </lineage>
</organism>
<evidence type="ECO:0000256" key="2">
    <source>
        <dbReference type="ARBA" id="ARBA00022741"/>
    </source>
</evidence>
<gene>
    <name evidence="6" type="ORF">ASN18_3253</name>
</gene>
<evidence type="ECO:0000313" key="6">
    <source>
        <dbReference type="EMBL" id="KWT75270.1"/>
    </source>
</evidence>
<evidence type="ECO:0000256" key="3">
    <source>
        <dbReference type="ARBA" id="ARBA00022840"/>
    </source>
</evidence>
<dbReference type="Gene3D" id="3.30.470.20">
    <property type="entry name" value="ATP-grasp fold, B domain"/>
    <property type="match status" value="1"/>
</dbReference>
<dbReference type="Gene3D" id="3.30.1490.20">
    <property type="entry name" value="ATP-grasp fold, A domain"/>
    <property type="match status" value="1"/>
</dbReference>
<accession>A0ABR5SCW0</accession>
<dbReference type="Pfam" id="PF02786">
    <property type="entry name" value="CPSase_L_D2"/>
    <property type="match status" value="1"/>
</dbReference>
<dbReference type="PROSITE" id="PS50975">
    <property type="entry name" value="ATP_GRASP"/>
    <property type="match status" value="1"/>
</dbReference>